<feature type="site" description="Important for acyl-CoA specificity" evidence="2">
    <location>
        <position position="326"/>
    </location>
</feature>
<dbReference type="STRING" id="735517.SAMN05444272_2348"/>
<dbReference type="SUPFAM" id="SSF53474">
    <property type="entry name" value="alpha/beta-Hydrolases"/>
    <property type="match status" value="1"/>
</dbReference>
<comment type="similarity">
    <text evidence="2">Belongs to the AB hydrolase superfamily. MetX family.</text>
</comment>
<dbReference type="Proteomes" id="UP000186002">
    <property type="component" value="Unassembled WGS sequence"/>
</dbReference>
<keyword evidence="2" id="KW-0012">Acyltransferase</keyword>
<dbReference type="InterPro" id="IPR029058">
    <property type="entry name" value="AB_hydrolase_fold"/>
</dbReference>
<comment type="subunit">
    <text evidence="2">Homodimer.</text>
</comment>
<gene>
    <name evidence="4" type="ORF">SAMN05444272_2348</name>
</gene>
<keyword evidence="2" id="KW-0028">Amino-acid biosynthesis</keyword>
<feature type="domain" description="AB hydrolase-1" evidence="3">
    <location>
        <begin position="55"/>
        <end position="360"/>
    </location>
</feature>
<protein>
    <recommendedName>
        <fullName evidence="2">Probable acyltransferase</fullName>
        <ecNumber evidence="2">2.3.1.-</ecNumber>
    </recommendedName>
</protein>
<dbReference type="GO" id="GO:0004414">
    <property type="term" value="F:homoserine O-acetyltransferase activity"/>
    <property type="evidence" value="ECO:0007669"/>
    <property type="project" value="TreeGrafter"/>
</dbReference>
<dbReference type="InterPro" id="IPR008220">
    <property type="entry name" value="HAT_MetX-like"/>
</dbReference>
<evidence type="ECO:0000256" key="1">
    <source>
        <dbReference type="ARBA" id="ARBA00022679"/>
    </source>
</evidence>
<dbReference type="GO" id="GO:0005737">
    <property type="term" value="C:cytoplasm"/>
    <property type="evidence" value="ECO:0007669"/>
    <property type="project" value="UniProtKB-SubCell"/>
</dbReference>
<dbReference type="Gene3D" id="1.10.1740.110">
    <property type="match status" value="1"/>
</dbReference>
<dbReference type="GO" id="GO:0009086">
    <property type="term" value="P:methionine biosynthetic process"/>
    <property type="evidence" value="ECO:0007669"/>
    <property type="project" value="TreeGrafter"/>
</dbReference>
<accession>A0A1M7HVX3</accession>
<reference evidence="4 5" key="1">
    <citation type="submission" date="2016-11" db="EMBL/GenBank/DDBJ databases">
        <authorList>
            <person name="Jaros S."/>
            <person name="Januszkiewicz K."/>
            <person name="Wedrychowicz H."/>
        </authorList>
    </citation>
    <scope>NUCLEOTIDE SEQUENCE [LARGE SCALE GENOMIC DNA]</scope>
    <source>
        <strain evidence="4 5">DSM 22153</strain>
    </source>
</reference>
<comment type="caution">
    <text evidence="2">Lacks conserved residue(s) required for the propagation of feature annotation.</text>
</comment>
<dbReference type="PIRSF" id="PIRSF000443">
    <property type="entry name" value="Homoser_Ac_trans"/>
    <property type="match status" value="1"/>
</dbReference>
<dbReference type="AlphaFoldDB" id="A0A1M7HVX3"/>
<dbReference type="InterPro" id="IPR000073">
    <property type="entry name" value="AB_hydrolase_1"/>
</dbReference>
<evidence type="ECO:0000256" key="2">
    <source>
        <dbReference type="HAMAP-Rule" id="MF_00296"/>
    </source>
</evidence>
<keyword evidence="2" id="KW-0963">Cytoplasm</keyword>
<dbReference type="NCBIfam" id="TIGR01392">
    <property type="entry name" value="homoserO_Ac_trn"/>
    <property type="match status" value="1"/>
</dbReference>
<dbReference type="Gene3D" id="3.40.50.1820">
    <property type="entry name" value="alpha/beta hydrolase"/>
    <property type="match status" value="1"/>
</dbReference>
<dbReference type="NCBIfam" id="NF001209">
    <property type="entry name" value="PRK00175.1"/>
    <property type="match status" value="1"/>
</dbReference>
<proteinExistence type="inferred from homology"/>
<dbReference type="EC" id="2.3.1.-" evidence="2"/>
<dbReference type="PANTHER" id="PTHR32268">
    <property type="entry name" value="HOMOSERINE O-ACETYLTRANSFERASE"/>
    <property type="match status" value="1"/>
</dbReference>
<evidence type="ECO:0000259" key="3">
    <source>
        <dbReference type="Pfam" id="PF00561"/>
    </source>
</evidence>
<keyword evidence="1 2" id="KW-0808">Transferase</keyword>
<organism evidence="4 5">
    <name type="scientific">Roseibium suaedae</name>
    <dbReference type="NCBI Taxonomy" id="735517"/>
    <lineage>
        <taxon>Bacteria</taxon>
        <taxon>Pseudomonadati</taxon>
        <taxon>Pseudomonadota</taxon>
        <taxon>Alphaproteobacteria</taxon>
        <taxon>Hyphomicrobiales</taxon>
        <taxon>Stappiaceae</taxon>
        <taxon>Roseibium</taxon>
    </lineage>
</organism>
<feature type="active site" evidence="2">
    <location>
        <position position="324"/>
    </location>
</feature>
<dbReference type="Pfam" id="PF00561">
    <property type="entry name" value="Abhydrolase_1"/>
    <property type="match status" value="1"/>
</dbReference>
<comment type="subcellular location">
    <subcellularLocation>
        <location evidence="2">Cytoplasm</location>
    </subcellularLocation>
</comment>
<name>A0A1M7HVX3_9HYPH</name>
<evidence type="ECO:0000313" key="4">
    <source>
        <dbReference type="EMBL" id="SHM32620.1"/>
    </source>
</evidence>
<dbReference type="RefSeq" id="WP_175558029.1">
    <property type="nucleotide sequence ID" value="NZ_FRBW01000002.1"/>
</dbReference>
<dbReference type="HAMAP" id="MF_00296">
    <property type="entry name" value="MetX_acyltransf"/>
    <property type="match status" value="1"/>
</dbReference>
<sequence>MLRSEPEKRSDGRLNARAHLIRLADPLPLQSGAVLPEVQIACQSYGHLNEARDNAVLVLHGLTSDQHAAGASSGPAGKPGWWDVAIGPGKAIDTDRYFVIVPNVLGGACGTTSPASRNPSTGRPYGLRFPVITLADMARAHAVLLDALGIAKLHATIGGCLGGFQVLEMLASCPARTGKSVIISATARTSAHNTALWAVLRAALMSDPNWRGGDYYDGPSPSDGLGLLAMTGALFWMSRETLENKFGVAPMSGVPRYTMEPDFAVEQFLNSVKGNASKGRLDANSLIYLTRAIDYFDLARDAGTLEQALKGVQDPVLLVSYASDWRYPVEEMDRIAQALPTGVLHRHLTLDSAMGHGAFLYEFESLSPALSEFLR</sequence>
<dbReference type="PANTHER" id="PTHR32268:SF11">
    <property type="entry name" value="HOMOSERINE O-ACETYLTRANSFERASE"/>
    <property type="match status" value="1"/>
</dbReference>
<dbReference type="EMBL" id="FRBW01000002">
    <property type="protein sequence ID" value="SHM32620.1"/>
    <property type="molecule type" value="Genomic_DNA"/>
</dbReference>
<keyword evidence="5" id="KW-1185">Reference proteome</keyword>
<evidence type="ECO:0000313" key="5">
    <source>
        <dbReference type="Proteomes" id="UP000186002"/>
    </source>
</evidence>
<dbReference type="GO" id="GO:0009092">
    <property type="term" value="P:homoserine metabolic process"/>
    <property type="evidence" value="ECO:0007669"/>
    <property type="project" value="TreeGrafter"/>
</dbReference>